<keyword evidence="2" id="KW-1185">Reference proteome</keyword>
<evidence type="ECO:0000313" key="2">
    <source>
        <dbReference type="Proteomes" id="UP001378956"/>
    </source>
</evidence>
<dbReference type="EMBL" id="JBBEUB010000001">
    <property type="protein sequence ID" value="MEJ2901738.1"/>
    <property type="molecule type" value="Genomic_DNA"/>
</dbReference>
<accession>A0ABU8NHM8</accession>
<dbReference type="Proteomes" id="UP001378956">
    <property type="component" value="Unassembled WGS sequence"/>
</dbReference>
<dbReference type="RefSeq" id="WP_337715615.1">
    <property type="nucleotide sequence ID" value="NZ_JBBEUB010000001.1"/>
</dbReference>
<reference evidence="1 2" key="1">
    <citation type="submission" date="2024-03" db="EMBL/GenBank/DDBJ databases">
        <title>Sequence of Lycoming College Course Isolates.</title>
        <authorList>
            <person name="Plotts O."/>
            <person name="Newman J."/>
        </authorList>
    </citation>
    <scope>NUCLEOTIDE SEQUENCE [LARGE SCALE GENOMIC DNA]</scope>
    <source>
        <strain evidence="1 2">CJB-3</strain>
    </source>
</reference>
<name>A0ABU8NHM8_9SPHI</name>
<sequence length="77" mass="8927">MTVVAKKKRPAKRSWEKTSVPFNEQVVKKKKPEILDFLPPEVIALIENSEHKFSYSEQIMITLFAQIIVEIVLKEDA</sequence>
<comment type="caution">
    <text evidence="1">The sequence shown here is derived from an EMBL/GenBank/DDBJ whole genome shotgun (WGS) entry which is preliminary data.</text>
</comment>
<protein>
    <submittedName>
        <fullName evidence="1">Uncharacterized protein</fullName>
    </submittedName>
</protein>
<organism evidence="1 2">
    <name type="scientific">Pedobacter panaciterrae</name>
    <dbReference type="NCBI Taxonomy" id="363849"/>
    <lineage>
        <taxon>Bacteria</taxon>
        <taxon>Pseudomonadati</taxon>
        <taxon>Bacteroidota</taxon>
        <taxon>Sphingobacteriia</taxon>
        <taxon>Sphingobacteriales</taxon>
        <taxon>Sphingobacteriaceae</taxon>
        <taxon>Pedobacter</taxon>
    </lineage>
</organism>
<evidence type="ECO:0000313" key="1">
    <source>
        <dbReference type="EMBL" id="MEJ2901738.1"/>
    </source>
</evidence>
<gene>
    <name evidence="1" type="ORF">WAE58_04860</name>
</gene>
<proteinExistence type="predicted"/>